<keyword evidence="6" id="KW-0067">ATP-binding</keyword>
<organism evidence="17 18">
    <name type="scientific">Eimeria maxima</name>
    <name type="common">Coccidian parasite</name>
    <dbReference type="NCBI Taxonomy" id="5804"/>
    <lineage>
        <taxon>Eukaryota</taxon>
        <taxon>Sar</taxon>
        <taxon>Alveolata</taxon>
        <taxon>Apicomplexa</taxon>
        <taxon>Conoidasida</taxon>
        <taxon>Coccidia</taxon>
        <taxon>Eucoccidiorida</taxon>
        <taxon>Eimeriorina</taxon>
        <taxon>Eimeriidae</taxon>
        <taxon>Eimeria</taxon>
    </lineage>
</organism>
<evidence type="ECO:0000256" key="1">
    <source>
        <dbReference type="ARBA" id="ARBA00004430"/>
    </source>
</evidence>
<comment type="subcellular location">
    <subcellularLocation>
        <location evidence="1">Cytoplasm</location>
        <location evidence="1">Cytoskeleton</location>
        <location evidence="1">Cilium axoneme</location>
    </subcellularLocation>
</comment>
<dbReference type="Gene3D" id="1.20.140.100">
    <property type="entry name" value="Dynein heavy chain, N-terminal domain 2"/>
    <property type="match status" value="1"/>
</dbReference>
<evidence type="ECO:0000256" key="14">
    <source>
        <dbReference type="SAM" id="MobiDB-lite"/>
    </source>
</evidence>
<keyword evidence="7" id="KW-0243">Dynein</keyword>
<keyword evidence="5" id="KW-0547">Nucleotide-binding</keyword>
<protein>
    <submittedName>
        <fullName evidence="17">Uncharacterized protein</fullName>
    </submittedName>
</protein>
<gene>
    <name evidence="17" type="ORF">EMWEY_00042210</name>
</gene>
<evidence type="ECO:0000256" key="11">
    <source>
        <dbReference type="ARBA" id="ARBA00023212"/>
    </source>
</evidence>
<dbReference type="InterPro" id="IPR042222">
    <property type="entry name" value="Dynein_2_N"/>
</dbReference>
<evidence type="ECO:0000256" key="3">
    <source>
        <dbReference type="ARBA" id="ARBA00022490"/>
    </source>
</evidence>
<keyword evidence="10" id="KW-0505">Motor protein</keyword>
<feature type="compositionally biased region" description="Basic and acidic residues" evidence="14">
    <location>
        <begin position="1075"/>
        <end position="1084"/>
    </location>
</feature>
<dbReference type="PANTHER" id="PTHR46532">
    <property type="entry name" value="MALE FERTILITY FACTOR KL5"/>
    <property type="match status" value="1"/>
</dbReference>
<dbReference type="Gene3D" id="1.10.287.2620">
    <property type="match status" value="1"/>
</dbReference>
<dbReference type="EMBL" id="HG722123">
    <property type="protein sequence ID" value="CDJ61551.1"/>
    <property type="molecule type" value="Genomic_DNA"/>
</dbReference>
<dbReference type="PANTHER" id="PTHR46532:SF11">
    <property type="entry name" value="DYNEIN AXONEMAL HEAVY CHAIN 12"/>
    <property type="match status" value="1"/>
</dbReference>
<keyword evidence="11" id="KW-0206">Cytoskeleton</keyword>
<evidence type="ECO:0000313" key="17">
    <source>
        <dbReference type="EMBL" id="CDJ61551.1"/>
    </source>
</evidence>
<feature type="compositionally biased region" description="Acidic residues" evidence="14">
    <location>
        <begin position="1033"/>
        <end position="1043"/>
    </location>
</feature>
<comment type="similarity">
    <text evidence="2">Belongs to the dynein heavy chain family.</text>
</comment>
<evidence type="ECO:0000256" key="5">
    <source>
        <dbReference type="ARBA" id="ARBA00022741"/>
    </source>
</evidence>
<dbReference type="InterPro" id="IPR013602">
    <property type="entry name" value="Dynein_heavy_linker"/>
</dbReference>
<evidence type="ECO:0000313" key="18">
    <source>
        <dbReference type="Proteomes" id="UP000030763"/>
    </source>
</evidence>
<keyword evidence="18" id="KW-1185">Reference proteome</keyword>
<evidence type="ECO:0000256" key="13">
    <source>
        <dbReference type="SAM" id="Coils"/>
    </source>
</evidence>
<dbReference type="OrthoDB" id="429180at2759"/>
<evidence type="ECO:0000256" key="4">
    <source>
        <dbReference type="ARBA" id="ARBA00022701"/>
    </source>
</evidence>
<dbReference type="InterPro" id="IPR026983">
    <property type="entry name" value="DHC"/>
</dbReference>
<proteinExistence type="inferred from homology"/>
<dbReference type="Pfam" id="PF08393">
    <property type="entry name" value="DHC_N2"/>
    <property type="match status" value="1"/>
</dbReference>
<keyword evidence="4" id="KW-0493">Microtubule</keyword>
<dbReference type="Pfam" id="PF08385">
    <property type="entry name" value="DHC_N1"/>
    <property type="match status" value="1"/>
</dbReference>
<dbReference type="GO" id="GO:0007018">
    <property type="term" value="P:microtubule-based movement"/>
    <property type="evidence" value="ECO:0007669"/>
    <property type="project" value="InterPro"/>
</dbReference>
<reference evidence="17" key="1">
    <citation type="submission" date="2013-10" db="EMBL/GenBank/DDBJ databases">
        <title>Genomic analysis of the causative agents of coccidiosis in chickens.</title>
        <authorList>
            <person name="Reid A.J."/>
            <person name="Blake D."/>
            <person name="Billington K."/>
            <person name="Browne H."/>
            <person name="Dunn M."/>
            <person name="Hung S."/>
            <person name="Kawahara F."/>
            <person name="Miranda-Saavedra D."/>
            <person name="Mourier T."/>
            <person name="Nagra H."/>
            <person name="Otto T.D."/>
            <person name="Rawlings N."/>
            <person name="Sanchez A."/>
            <person name="Sanders M."/>
            <person name="Subramaniam C."/>
            <person name="Tay Y."/>
            <person name="Dear P."/>
            <person name="Doerig C."/>
            <person name="Gruber A."/>
            <person name="Parkinson J."/>
            <person name="Shirley M."/>
            <person name="Wan K.L."/>
            <person name="Berriman M."/>
            <person name="Tomley F."/>
            <person name="Pain A."/>
        </authorList>
    </citation>
    <scope>NUCLEOTIDE SEQUENCE [LARGE SCALE GENOMIC DNA]</scope>
    <source>
        <strain evidence="17">Weybridge</strain>
    </source>
</reference>
<feature type="domain" description="Dynein heavy chain linker" evidence="16">
    <location>
        <begin position="1294"/>
        <end position="1586"/>
    </location>
</feature>
<dbReference type="GO" id="GO:0045505">
    <property type="term" value="F:dynein intermediate chain binding"/>
    <property type="evidence" value="ECO:0007669"/>
    <property type="project" value="InterPro"/>
</dbReference>
<dbReference type="GO" id="GO:0005524">
    <property type="term" value="F:ATP binding"/>
    <property type="evidence" value="ECO:0007669"/>
    <property type="project" value="UniProtKB-KW"/>
</dbReference>
<keyword evidence="8 13" id="KW-0175">Coiled coil</keyword>
<evidence type="ECO:0000256" key="2">
    <source>
        <dbReference type="ARBA" id="ARBA00008887"/>
    </source>
</evidence>
<evidence type="ECO:0000256" key="8">
    <source>
        <dbReference type="ARBA" id="ARBA00023054"/>
    </source>
</evidence>
<accession>U6MC18</accession>
<dbReference type="InterPro" id="IPR013594">
    <property type="entry name" value="Dynein_heavy_tail"/>
</dbReference>
<dbReference type="OMA" id="LHANFHP"/>
<evidence type="ECO:0000259" key="15">
    <source>
        <dbReference type="Pfam" id="PF08385"/>
    </source>
</evidence>
<evidence type="ECO:0000256" key="9">
    <source>
        <dbReference type="ARBA" id="ARBA00023069"/>
    </source>
</evidence>
<keyword evidence="9" id="KW-0969">Cilium</keyword>
<dbReference type="GO" id="GO:0005874">
    <property type="term" value="C:microtubule"/>
    <property type="evidence" value="ECO:0007669"/>
    <property type="project" value="UniProtKB-KW"/>
</dbReference>
<feature type="compositionally biased region" description="Low complexity" evidence="14">
    <location>
        <begin position="1048"/>
        <end position="1064"/>
    </location>
</feature>
<feature type="coiled-coil region" evidence="13">
    <location>
        <begin position="1215"/>
        <end position="1252"/>
    </location>
</feature>
<evidence type="ECO:0000256" key="10">
    <source>
        <dbReference type="ARBA" id="ARBA00023175"/>
    </source>
</evidence>
<dbReference type="FunFam" id="1.20.140.100:FF:000001">
    <property type="entry name" value="dynein heavy chain 17, axonemal"/>
    <property type="match status" value="1"/>
</dbReference>
<evidence type="ECO:0000259" key="16">
    <source>
        <dbReference type="Pfam" id="PF08393"/>
    </source>
</evidence>
<evidence type="ECO:0000256" key="7">
    <source>
        <dbReference type="ARBA" id="ARBA00023017"/>
    </source>
</evidence>
<dbReference type="GO" id="GO:0051959">
    <property type="term" value="F:dynein light intermediate chain binding"/>
    <property type="evidence" value="ECO:0007669"/>
    <property type="project" value="InterPro"/>
</dbReference>
<sequence>MSSSCSPLRGEVLQKFCAFLLKLQAATGAVSGRCVLPAPYDTTPTAAAAAAAAAGATGAAGAEAAAAAAAAVAVTSAERSRVYEEALLLWGAQIKATLQQTSTQAIAAGKKAKGVSFLPLACFFVSSCVPSFLHLSYVWGNADANEEIDFWVERAAALAFVTQQLQQQHVQHVLAFLQQQNSSYFPAFVKLISELDAAKAEAQENAKYLSVLQPWVKKLADDTAELSVAAEALPPLFELLLLTWLHSKAFIKPARLIMLMRGICNAVIKQCMRFVSGTEVFKLLQQEEAKEAADKLTVALEVCDSVKSLYENYAEQAAAAGRPFNLKTEVVFLRLDTYRGRNAALTSVANTAQQFAKLEKIEICGSKGSQLSANVQRLHAEFKSLMEEFQQINFDPLSVEAKDADTHFQLFRTRVKDLEQRLAAVFSMSFVDSSSLLSRLRLFESFAPLLGRPGLQEAAAWHHPQLLQQLKEEVQTVHAIFLSGCEDDSSSSTSTSSSNNSCCCSSSSTFIYINRPPIAKALSWAAALLNRIKEPLERMQKLGIIINASNSELEPVVKQCNGVVAAIEQFQEKIRSEWSEREVEPSTSKLGLVLLRRSEDLLLHANFHPQLKQLLKEVRYMQLQGLPVPPAAKAVHAKAEVYRQQVTDLQTVCLKYNRVLTGLLPNQRPLLADRLAEIDKILEPGLTTLSWESEGVEEFIAAAAAAVADAFTVCDAITNNLQMSFNLLNSWSEKPLFERKPKPMAVEDADQLVRAAIANRIHNISEEGKDLHKKLKDSADALKATKVGSLEQLVKALEATMSPRPEAPPLFEVKLELLDNAIDLVPPFRDEHGVVEGWVGDILKSAATTTRLDSGKGDYVADVKESFSFMAGRARLTELLEETESRVNKYLAETRRFEFLWKRDPATDLESFIAESPPEVFPSTAEEGDSLENVLELVGVDIGRRIPELVCFDEKISFFEGLRSEIAELKTPVDVCWLRINAQPAKIQLSHLAASWASHYTDFLLNCCLARADALTQFVNRMDACLSVKPPTAEDEEEAEATEEGERAATASAAASHGSSSASGDKTGPEQQQPETEKEDEKDKIDKDTLYKFMTYIRDVKIANDPIKRLLGPVHEQVALLKKHGCLVPESRLQALDAAPSKWEEVIRKAFEAKEAILPLQNAEVQNIKAALDSFSSEVKEFREAFLQIPPFDARTEPENAYKAIDDFYFKCLSLEQHARELNNLETLFDIAKSQHKELKDSKEELKTLKASKLYTSLQTHANHHSTNQTHPTILVCFFICLIFVSASFFSPSMQEAWDLNVYVSSWFEAWKATLWETIDTDLLLQHVKSMQQHIRSLSKEIKSTKVYVAVLERVNNMQVVLPLVAELHSEFMRDRHWKQLMSIAGQTFTIGPGFCLEDLLRLNLHERAADVSEIVVCAQKEARIDKKLREITKTWADKTVEFSLEREETPLLQPLDDIVEILEQHSVDLMTMTSQGAVIDFCRNAVEEWQAKLRTVDTVLTVWMEVQRKWERLQPIFMHSEDIRSQLPQESKRFECADGEWRDMMYAAQAHPNVVEACQAEGREELLNKLRDNIESCEKALGGMLNPLTLNPENT</sequence>
<dbReference type="RefSeq" id="XP_013338201.1">
    <property type="nucleotide sequence ID" value="XM_013482747.1"/>
</dbReference>
<dbReference type="VEuPathDB" id="ToxoDB:EMWEY_00042210"/>
<dbReference type="Proteomes" id="UP000030763">
    <property type="component" value="Unassembled WGS sequence"/>
</dbReference>
<feature type="domain" description="Dynein heavy chain tail" evidence="15">
    <location>
        <begin position="84"/>
        <end position="699"/>
    </location>
</feature>
<feature type="region of interest" description="Disordered" evidence="14">
    <location>
        <begin position="1030"/>
        <end position="1084"/>
    </location>
</feature>
<keyword evidence="3" id="KW-0963">Cytoplasm</keyword>
<reference evidence="17" key="2">
    <citation type="submission" date="2013-10" db="EMBL/GenBank/DDBJ databases">
        <authorList>
            <person name="Aslett M."/>
        </authorList>
    </citation>
    <scope>NUCLEOTIDE SEQUENCE [LARGE SCALE GENOMIC DNA]</scope>
    <source>
        <strain evidence="17">Weybridge</strain>
    </source>
</reference>
<evidence type="ECO:0000256" key="12">
    <source>
        <dbReference type="ARBA" id="ARBA00023273"/>
    </source>
</evidence>
<dbReference type="GO" id="GO:0005858">
    <property type="term" value="C:axonemal dynein complex"/>
    <property type="evidence" value="ECO:0007669"/>
    <property type="project" value="TreeGrafter"/>
</dbReference>
<name>U6MC18_EIMMA</name>
<dbReference type="GeneID" id="25338207"/>
<dbReference type="FunFam" id="1.10.287.2620:FF:000002">
    <property type="entry name" value="Dynein heavy chain 2, axonemal"/>
    <property type="match status" value="1"/>
</dbReference>
<evidence type="ECO:0000256" key="6">
    <source>
        <dbReference type="ARBA" id="ARBA00022840"/>
    </source>
</evidence>
<keyword evidence="12" id="KW-0966">Cell projection</keyword>